<feature type="domain" description="Coenzyme Q-binding protein COQ10 START" evidence="1">
    <location>
        <begin position="46"/>
        <end position="178"/>
    </location>
</feature>
<dbReference type="Proteomes" id="UP000505210">
    <property type="component" value="Chromosome"/>
</dbReference>
<dbReference type="PANTHER" id="PTHR34060:SF2">
    <property type="entry name" value="OS03G0837900 PROTEIN"/>
    <property type="match status" value="1"/>
</dbReference>
<dbReference type="AlphaFoldDB" id="A0A6M8BKB8"/>
<evidence type="ECO:0000313" key="3">
    <source>
        <dbReference type="Proteomes" id="UP000505210"/>
    </source>
</evidence>
<reference evidence="2 3" key="1">
    <citation type="submission" date="2020-05" db="EMBL/GenBank/DDBJ databases">
        <title>Complete genome sequence of of a novel Thermoleptolyngbya strain isolated from hot springs of Ganzi, Sichuan China.</title>
        <authorList>
            <person name="Tang J."/>
            <person name="Daroch M."/>
            <person name="Li L."/>
            <person name="Waleron K."/>
            <person name="Waleron M."/>
            <person name="Waleron M."/>
        </authorList>
    </citation>
    <scope>NUCLEOTIDE SEQUENCE [LARGE SCALE GENOMIC DNA]</scope>
    <source>
        <strain evidence="2 3">PKUAC-SCTA183</strain>
    </source>
</reference>
<dbReference type="KEGG" id="theu:HPC62_00380"/>
<accession>A0A6M8BKB8</accession>
<dbReference type="InterPro" id="IPR005031">
    <property type="entry name" value="COQ10_START"/>
</dbReference>
<gene>
    <name evidence="2" type="ORF">HPC62_00380</name>
</gene>
<proteinExistence type="predicted"/>
<evidence type="ECO:0000259" key="1">
    <source>
        <dbReference type="Pfam" id="PF03364"/>
    </source>
</evidence>
<dbReference type="PANTHER" id="PTHR34060">
    <property type="entry name" value="POLYKETIDE CYCLASE / DEHYDRASE AND LIPID TRANSPORT PROTEIN"/>
    <property type="match status" value="1"/>
</dbReference>
<evidence type="ECO:0000313" key="2">
    <source>
        <dbReference type="EMBL" id="QKD84680.1"/>
    </source>
</evidence>
<organism evidence="2 3">
    <name type="scientific">Thermoleptolyngbya sichuanensis A183</name>
    <dbReference type="NCBI Taxonomy" id="2737172"/>
    <lineage>
        <taxon>Bacteria</taxon>
        <taxon>Bacillati</taxon>
        <taxon>Cyanobacteriota</taxon>
        <taxon>Cyanophyceae</taxon>
        <taxon>Oculatellales</taxon>
        <taxon>Oculatellaceae</taxon>
        <taxon>Thermoleptolyngbya</taxon>
        <taxon>Thermoleptolyngbya sichuanensis</taxon>
    </lineage>
</organism>
<protein>
    <submittedName>
        <fullName evidence="2">Cyclase</fullName>
    </submittedName>
</protein>
<dbReference type="Gene3D" id="3.30.530.20">
    <property type="match status" value="1"/>
</dbReference>
<dbReference type="EMBL" id="CP053661">
    <property type="protein sequence ID" value="QKD84680.1"/>
    <property type="molecule type" value="Genomic_DNA"/>
</dbReference>
<dbReference type="Pfam" id="PF03364">
    <property type="entry name" value="Polyketide_cyc"/>
    <property type="match status" value="1"/>
</dbReference>
<keyword evidence="3" id="KW-1185">Reference proteome</keyword>
<dbReference type="SUPFAM" id="SSF55961">
    <property type="entry name" value="Bet v1-like"/>
    <property type="match status" value="1"/>
</dbReference>
<dbReference type="InterPro" id="IPR023393">
    <property type="entry name" value="START-like_dom_sf"/>
</dbReference>
<name>A0A6M8BKB8_9CYAN</name>
<sequence length="196" mass="22123">MAGLAATNFQHLPKTERDRLLRGEILITPHPIDLWGTGVTAQMHLPLSPDCAWSQLTQYPRWVEYFPDISQSQVLHECAESRMKTLFQAASKTFLMLSVQVEVYLNVIERMQGDRRQIRFQKERGSFKHFLAELVIEPLGFGALLSYSVEAAPSLPIPAPLIQEAVRLDLPRNMQQMRRVLCGDVRGGALGDRPAA</sequence>